<evidence type="ECO:0000313" key="2">
    <source>
        <dbReference type="EMBL" id="CAB9496151.1"/>
    </source>
</evidence>
<gene>
    <name evidence="2" type="ORF">SEMRO_2_G001270.1</name>
</gene>
<dbReference type="InterPro" id="IPR049227">
    <property type="entry name" value="DUF6824"/>
</dbReference>
<protein>
    <submittedName>
        <fullName evidence="2">Nitrilase family, member 2</fullName>
    </submittedName>
</protein>
<keyword evidence="3" id="KW-1185">Reference proteome</keyword>
<sequence length="259" mass="29405">MSSFTTTNAALPEDFAPSAHDVVIGKGKKFYFHAGNQWLRDVVAERIAEYSQATTKADKSNIISKVVEYISQNGRFVKIDTHTGQWVYAEPLLCREKCSQTFRDNLAQTYRSSNVAKRNKRRQEQQEKSNYMSVFFNKAVTIPVPSSKRMRMTVTPEPETQAPAAWFDWEVPIRNLEEETTIPAPVSSCSRRMSFSFQDFEDLINLIPESYADDAFEPFQLDLSTSDKASARPMKDFSASSTMGLERSFQRRTAAAFAA</sequence>
<dbReference type="Proteomes" id="UP001153069">
    <property type="component" value="Unassembled WGS sequence"/>
</dbReference>
<reference evidence="2" key="1">
    <citation type="submission" date="2020-06" db="EMBL/GenBank/DDBJ databases">
        <authorList>
            <consortium name="Plant Systems Biology data submission"/>
        </authorList>
    </citation>
    <scope>NUCLEOTIDE SEQUENCE</scope>
    <source>
        <strain evidence="2">D6</strain>
    </source>
</reference>
<proteinExistence type="predicted"/>
<dbReference type="AlphaFoldDB" id="A0A9N8H0G9"/>
<evidence type="ECO:0000313" key="3">
    <source>
        <dbReference type="Proteomes" id="UP001153069"/>
    </source>
</evidence>
<comment type="caution">
    <text evidence="2">The sequence shown here is derived from an EMBL/GenBank/DDBJ whole genome shotgun (WGS) entry which is preliminary data.</text>
</comment>
<name>A0A9N8H0G9_9STRA</name>
<organism evidence="2 3">
    <name type="scientific">Seminavis robusta</name>
    <dbReference type="NCBI Taxonomy" id="568900"/>
    <lineage>
        <taxon>Eukaryota</taxon>
        <taxon>Sar</taxon>
        <taxon>Stramenopiles</taxon>
        <taxon>Ochrophyta</taxon>
        <taxon>Bacillariophyta</taxon>
        <taxon>Bacillariophyceae</taxon>
        <taxon>Bacillariophycidae</taxon>
        <taxon>Naviculales</taxon>
        <taxon>Naviculaceae</taxon>
        <taxon>Seminavis</taxon>
    </lineage>
</organism>
<feature type="domain" description="DUF6824" evidence="1">
    <location>
        <begin position="21"/>
        <end position="104"/>
    </location>
</feature>
<dbReference type="Pfam" id="PF20710">
    <property type="entry name" value="DUF6824"/>
    <property type="match status" value="1"/>
</dbReference>
<dbReference type="EMBL" id="CAICTM010000002">
    <property type="protein sequence ID" value="CAB9496151.1"/>
    <property type="molecule type" value="Genomic_DNA"/>
</dbReference>
<accession>A0A9N8H0G9</accession>
<evidence type="ECO:0000259" key="1">
    <source>
        <dbReference type="Pfam" id="PF20710"/>
    </source>
</evidence>